<dbReference type="EMBL" id="CAXIEN010000057">
    <property type="protein sequence ID" value="CAL1271828.1"/>
    <property type="molecule type" value="Genomic_DNA"/>
</dbReference>
<evidence type="ECO:0000313" key="1">
    <source>
        <dbReference type="EMBL" id="CAL1271828.1"/>
    </source>
</evidence>
<name>A0AAV1ZK06_9ARAC</name>
<dbReference type="AlphaFoldDB" id="A0AAV1ZK06"/>
<dbReference type="Proteomes" id="UP001497382">
    <property type="component" value="Unassembled WGS sequence"/>
</dbReference>
<evidence type="ECO:0000313" key="2">
    <source>
        <dbReference type="Proteomes" id="UP001497382"/>
    </source>
</evidence>
<keyword evidence="2" id="KW-1185">Reference proteome</keyword>
<gene>
    <name evidence="1" type="ORF">LARSCL_LOCUS6043</name>
</gene>
<sequence>MFQPKNFHAMEVAEMPDIADENNVLENTQDGLEQDYVMEEDTFCEVQKTVEDIVQVFSVVEDTLETVTGSENIIETITVIEDDPLETVTAAKNIIHFVKTDEDVSNTPPRIENKTSKTLEMTAISNVFEKNIWCKFGKKGMFDKVLGNEIAKEASYSLLTHNALPSRKDFRCFKEFLNYLSLEDSNQTPLKELVVKMNFYDLISHYTEYRRKFNNDLSKLYNSRNILNQYLEESSFIAEQCRFAITDTNPTPDVSSVSEQELKTINRTLMEKVSVYKECLRSLCWNLDSVNNKIRHYKSLNATIDLEIDNFLNFCFSDGKKKG</sequence>
<accession>A0AAV1ZK06</accession>
<organism evidence="1 2">
    <name type="scientific">Larinioides sclopetarius</name>
    <dbReference type="NCBI Taxonomy" id="280406"/>
    <lineage>
        <taxon>Eukaryota</taxon>
        <taxon>Metazoa</taxon>
        <taxon>Ecdysozoa</taxon>
        <taxon>Arthropoda</taxon>
        <taxon>Chelicerata</taxon>
        <taxon>Arachnida</taxon>
        <taxon>Araneae</taxon>
        <taxon>Araneomorphae</taxon>
        <taxon>Entelegynae</taxon>
        <taxon>Araneoidea</taxon>
        <taxon>Araneidae</taxon>
        <taxon>Larinioides</taxon>
    </lineage>
</organism>
<comment type="caution">
    <text evidence="1">The sequence shown here is derived from an EMBL/GenBank/DDBJ whole genome shotgun (WGS) entry which is preliminary data.</text>
</comment>
<proteinExistence type="predicted"/>
<protein>
    <submittedName>
        <fullName evidence="1">Uncharacterized protein</fullName>
    </submittedName>
</protein>
<reference evidence="1 2" key="1">
    <citation type="submission" date="2024-04" db="EMBL/GenBank/DDBJ databases">
        <authorList>
            <person name="Rising A."/>
            <person name="Reimegard J."/>
            <person name="Sonavane S."/>
            <person name="Akerstrom W."/>
            <person name="Nylinder S."/>
            <person name="Hedman E."/>
            <person name="Kallberg Y."/>
        </authorList>
    </citation>
    <scope>NUCLEOTIDE SEQUENCE [LARGE SCALE GENOMIC DNA]</scope>
</reference>